<evidence type="ECO:0000313" key="8">
    <source>
        <dbReference type="Proteomes" id="UP001500363"/>
    </source>
</evidence>
<dbReference type="InterPro" id="IPR022446">
    <property type="entry name" value="MeTrfrase_put"/>
</dbReference>
<dbReference type="CDD" id="cd02440">
    <property type="entry name" value="AdoMet_MTases"/>
    <property type="match status" value="1"/>
</dbReference>
<keyword evidence="8" id="KW-1185">Reference proteome</keyword>
<dbReference type="EC" id="2.1.1.297" evidence="1"/>
<dbReference type="InterPro" id="IPR029063">
    <property type="entry name" value="SAM-dependent_MTases_sf"/>
</dbReference>
<dbReference type="InterPro" id="IPR007848">
    <property type="entry name" value="Small_mtfrase_dom"/>
</dbReference>
<organism evidence="7 8">
    <name type="scientific">Kribbella lupini</name>
    <dbReference type="NCBI Taxonomy" id="291602"/>
    <lineage>
        <taxon>Bacteria</taxon>
        <taxon>Bacillati</taxon>
        <taxon>Actinomycetota</taxon>
        <taxon>Actinomycetes</taxon>
        <taxon>Propionibacteriales</taxon>
        <taxon>Kribbellaceae</taxon>
        <taxon>Kribbella</taxon>
    </lineage>
</organism>
<dbReference type="PANTHER" id="PTHR18895">
    <property type="entry name" value="HEMK METHYLTRANSFERASE"/>
    <property type="match status" value="1"/>
</dbReference>
<keyword evidence="4" id="KW-0949">S-adenosyl-L-methionine</keyword>
<comment type="caution">
    <text evidence="7">The sequence shown here is derived from an EMBL/GenBank/DDBJ whole genome shotgun (WGS) entry which is preliminary data.</text>
</comment>
<evidence type="ECO:0000313" key="7">
    <source>
        <dbReference type="EMBL" id="GAA1517996.1"/>
    </source>
</evidence>
<dbReference type="EMBL" id="BAAANC010000001">
    <property type="protein sequence ID" value="GAA1517996.1"/>
    <property type="molecule type" value="Genomic_DNA"/>
</dbReference>
<reference evidence="7 8" key="1">
    <citation type="journal article" date="2019" name="Int. J. Syst. Evol. Microbiol.">
        <title>The Global Catalogue of Microorganisms (GCM) 10K type strain sequencing project: providing services to taxonomists for standard genome sequencing and annotation.</title>
        <authorList>
            <consortium name="The Broad Institute Genomics Platform"/>
            <consortium name="The Broad Institute Genome Sequencing Center for Infectious Disease"/>
            <person name="Wu L."/>
            <person name="Ma J."/>
        </authorList>
    </citation>
    <scope>NUCLEOTIDE SEQUENCE [LARGE SCALE GENOMIC DNA]</scope>
    <source>
        <strain evidence="7 8">JCM 14303</strain>
    </source>
</reference>
<proteinExistence type="predicted"/>
<evidence type="ECO:0000259" key="6">
    <source>
        <dbReference type="Pfam" id="PF05175"/>
    </source>
</evidence>
<keyword evidence="2" id="KW-0489">Methyltransferase</keyword>
<dbReference type="Pfam" id="PF05175">
    <property type="entry name" value="MTS"/>
    <property type="match status" value="1"/>
</dbReference>
<dbReference type="Proteomes" id="UP001500363">
    <property type="component" value="Unassembled WGS sequence"/>
</dbReference>
<evidence type="ECO:0000256" key="5">
    <source>
        <dbReference type="ARBA" id="ARBA00048391"/>
    </source>
</evidence>
<evidence type="ECO:0000256" key="2">
    <source>
        <dbReference type="ARBA" id="ARBA00022603"/>
    </source>
</evidence>
<gene>
    <name evidence="7" type="ORF">GCM10009741_16970</name>
</gene>
<protein>
    <recommendedName>
        <fullName evidence="1">peptide chain release factor N(5)-glutamine methyltransferase</fullName>
        <ecNumber evidence="1">2.1.1.297</ecNumber>
    </recommendedName>
</protein>
<dbReference type="Gene3D" id="3.40.50.150">
    <property type="entry name" value="Vaccinia Virus protein VP39"/>
    <property type="match status" value="1"/>
</dbReference>
<dbReference type="SUPFAM" id="SSF53335">
    <property type="entry name" value="S-adenosyl-L-methionine-dependent methyltransferases"/>
    <property type="match status" value="1"/>
</dbReference>
<dbReference type="InterPro" id="IPR004556">
    <property type="entry name" value="HemK-like"/>
</dbReference>
<evidence type="ECO:0000256" key="3">
    <source>
        <dbReference type="ARBA" id="ARBA00022679"/>
    </source>
</evidence>
<dbReference type="PANTHER" id="PTHR18895:SF74">
    <property type="entry name" value="MTRF1L RELEASE FACTOR GLUTAMINE METHYLTRANSFERASE"/>
    <property type="match status" value="1"/>
</dbReference>
<evidence type="ECO:0000256" key="4">
    <source>
        <dbReference type="ARBA" id="ARBA00022691"/>
    </source>
</evidence>
<feature type="domain" description="Methyltransferase small" evidence="6">
    <location>
        <begin position="89"/>
        <end position="167"/>
    </location>
</feature>
<dbReference type="NCBIfam" id="TIGR00536">
    <property type="entry name" value="hemK_fam"/>
    <property type="match status" value="1"/>
</dbReference>
<comment type="catalytic activity">
    <reaction evidence="5">
        <text>L-glutaminyl-[peptide chain release factor] + S-adenosyl-L-methionine = N(5)-methyl-L-glutaminyl-[peptide chain release factor] + S-adenosyl-L-homocysteine + H(+)</text>
        <dbReference type="Rhea" id="RHEA:42896"/>
        <dbReference type="Rhea" id="RHEA-COMP:10271"/>
        <dbReference type="Rhea" id="RHEA-COMP:10272"/>
        <dbReference type="ChEBI" id="CHEBI:15378"/>
        <dbReference type="ChEBI" id="CHEBI:30011"/>
        <dbReference type="ChEBI" id="CHEBI:57856"/>
        <dbReference type="ChEBI" id="CHEBI:59789"/>
        <dbReference type="ChEBI" id="CHEBI:61891"/>
        <dbReference type="EC" id="2.1.1.297"/>
    </reaction>
</comment>
<dbReference type="NCBIfam" id="TIGR03704">
    <property type="entry name" value="PrmC_rel_meth"/>
    <property type="match status" value="1"/>
</dbReference>
<dbReference type="InterPro" id="IPR050320">
    <property type="entry name" value="N5-glutamine_MTase"/>
</dbReference>
<dbReference type="RefSeq" id="WP_344171692.1">
    <property type="nucleotide sequence ID" value="NZ_BAAANC010000001.1"/>
</dbReference>
<evidence type="ECO:0000256" key="1">
    <source>
        <dbReference type="ARBA" id="ARBA00012771"/>
    </source>
</evidence>
<name>A0ABN2AGT8_9ACTN</name>
<sequence length="253" mass="26737">MLTSDSIVTTLRAAGCVFAEEEAELILATAADASDLDRMVEERVSGLPLEQVLGWASFHGVRVLIDPDVFVPRRRTEHLVDEAIARCRADAVVVDLCCGSGALGLAVLTAVPGVELYAADLHPAAVRNARRNLPAAQVFEGDLYNALPTDLRGRVDILLANVPYVPTGDVQFLPGEARLHEPRLTLDGGPDGLALLRRVAAEAADWLAPGGYLFTEASAEQAPLAAEILSAADLTTTISTDEDDFGTTVIGAV</sequence>
<keyword evidence="3" id="KW-0808">Transferase</keyword>
<accession>A0ABN2AGT8</accession>